<dbReference type="SMART" id="SM00903">
    <property type="entry name" value="Flavin_Reduct"/>
    <property type="match status" value="1"/>
</dbReference>
<protein>
    <submittedName>
        <fullName evidence="4">High molecular weight rubredoxin</fullName>
    </submittedName>
</protein>
<dbReference type="SUPFAM" id="SSF50475">
    <property type="entry name" value="FMN-binding split barrel"/>
    <property type="match status" value="1"/>
</dbReference>
<dbReference type="PANTHER" id="PTHR30466:SF1">
    <property type="entry name" value="FMN REDUCTASE (NADH) RUTF"/>
    <property type="match status" value="1"/>
</dbReference>
<comment type="caution">
    <text evidence="4">The sequence shown here is derived from an EMBL/GenBank/DDBJ whole genome shotgun (WGS) entry which is preliminary data.</text>
</comment>
<dbReference type="CDD" id="cd00350">
    <property type="entry name" value="rubredoxin_like"/>
    <property type="match status" value="1"/>
</dbReference>
<name>A0A916VCZ0_9FIRM</name>
<evidence type="ECO:0000313" key="5">
    <source>
        <dbReference type="Proteomes" id="UP000613208"/>
    </source>
</evidence>
<dbReference type="InterPro" id="IPR050268">
    <property type="entry name" value="NADH-dep_flavin_reductase"/>
</dbReference>
<dbReference type="GO" id="GO:0042602">
    <property type="term" value="F:riboflavin reductase (NADPH) activity"/>
    <property type="evidence" value="ECO:0007669"/>
    <property type="project" value="TreeGrafter"/>
</dbReference>
<dbReference type="AlphaFoldDB" id="A0A916VCZ0"/>
<comment type="cofactor">
    <cofactor evidence="1">
        <name>Fe(3+)</name>
        <dbReference type="ChEBI" id="CHEBI:29034"/>
    </cofactor>
</comment>
<evidence type="ECO:0000256" key="1">
    <source>
        <dbReference type="ARBA" id="ARBA00001965"/>
    </source>
</evidence>
<sequence length="203" mass="22814">MKNKSTMFQLTYGLFVLSARDGEKDNGCIVNTVEQVTDSPNRIIAVVNQSNYTHDMILKTGQFNVSILSEKASFDLFRRFGFQSGRDVDKLEGWSGYKRAENGIIYVTEGTNGYLCAKVTDTVDLGSHTMFIAQVEDGDVLDDTESVTYSYYHKHIKPQPAETKTTGWRCKICGYVYEGEELPPDFICPLCKHGAADFEKIES</sequence>
<gene>
    <name evidence="4" type="primary">hrb</name>
    <name evidence="4" type="ORF">ANBU17_15230</name>
</gene>
<evidence type="ECO:0000313" key="4">
    <source>
        <dbReference type="EMBL" id="GFO85176.1"/>
    </source>
</evidence>
<feature type="domain" description="Rubredoxin-like" evidence="3">
    <location>
        <begin position="165"/>
        <end position="201"/>
    </location>
</feature>
<dbReference type="Pfam" id="PF01613">
    <property type="entry name" value="Flavin_Reduct"/>
    <property type="match status" value="1"/>
</dbReference>
<dbReference type="PANTHER" id="PTHR30466">
    <property type="entry name" value="FLAVIN REDUCTASE"/>
    <property type="match status" value="1"/>
</dbReference>
<organism evidence="4 5">
    <name type="scientific">Anaerostipes butyraticus</name>
    <dbReference type="NCBI Taxonomy" id="645466"/>
    <lineage>
        <taxon>Bacteria</taxon>
        <taxon>Bacillati</taxon>
        <taxon>Bacillota</taxon>
        <taxon>Clostridia</taxon>
        <taxon>Lachnospirales</taxon>
        <taxon>Lachnospiraceae</taxon>
        <taxon>Anaerostipes</taxon>
    </lineage>
</organism>
<dbReference type="InterPro" id="IPR024934">
    <property type="entry name" value="Rubredoxin-like_dom"/>
</dbReference>
<dbReference type="Gene3D" id="2.30.110.10">
    <property type="entry name" value="Electron Transport, Fmn-binding Protein, Chain A"/>
    <property type="match status" value="1"/>
</dbReference>
<dbReference type="SUPFAM" id="SSF57802">
    <property type="entry name" value="Rubredoxin-like"/>
    <property type="match status" value="1"/>
</dbReference>
<dbReference type="InterPro" id="IPR012349">
    <property type="entry name" value="Split_barrel_FMN-bd"/>
</dbReference>
<dbReference type="Gene3D" id="2.20.28.10">
    <property type="match status" value="1"/>
</dbReference>
<evidence type="ECO:0000256" key="2">
    <source>
        <dbReference type="ARBA" id="ARBA00023002"/>
    </source>
</evidence>
<accession>A0A916VCZ0</accession>
<dbReference type="EMBL" id="BLYI01000031">
    <property type="protein sequence ID" value="GFO85176.1"/>
    <property type="molecule type" value="Genomic_DNA"/>
</dbReference>
<dbReference type="GO" id="GO:0010181">
    <property type="term" value="F:FMN binding"/>
    <property type="evidence" value="ECO:0007669"/>
    <property type="project" value="InterPro"/>
</dbReference>
<evidence type="ECO:0000259" key="3">
    <source>
        <dbReference type="PROSITE" id="PS50903"/>
    </source>
</evidence>
<dbReference type="RefSeq" id="WP_201310881.1">
    <property type="nucleotide sequence ID" value="NZ_BLYI01000031.1"/>
</dbReference>
<dbReference type="Proteomes" id="UP000613208">
    <property type="component" value="Unassembled WGS sequence"/>
</dbReference>
<reference evidence="4" key="1">
    <citation type="submission" date="2020-06" db="EMBL/GenBank/DDBJ databases">
        <title>Characterization of fructooligosaccharide metabolism and fructooligosaccharide-degrading enzymes in human commensal butyrate producers.</title>
        <authorList>
            <person name="Tanno H."/>
            <person name="Fujii T."/>
            <person name="Hirano K."/>
            <person name="Maeno S."/>
            <person name="Tonozuka T."/>
            <person name="Sakamoto M."/>
            <person name="Ohkuma M."/>
            <person name="Tochio T."/>
            <person name="Endo A."/>
        </authorList>
    </citation>
    <scope>NUCLEOTIDE SEQUENCE</scope>
    <source>
        <strain evidence="4">JCM 17466</strain>
    </source>
</reference>
<dbReference type="GO" id="GO:0005506">
    <property type="term" value="F:iron ion binding"/>
    <property type="evidence" value="ECO:0007669"/>
    <property type="project" value="InterPro"/>
</dbReference>
<proteinExistence type="predicted"/>
<dbReference type="InterPro" id="IPR002563">
    <property type="entry name" value="Flavin_Rdtase-like_dom"/>
</dbReference>
<dbReference type="Pfam" id="PF21349">
    <property type="entry name" value="RUBY_RBDX"/>
    <property type="match status" value="1"/>
</dbReference>
<keyword evidence="5" id="KW-1185">Reference proteome</keyword>
<keyword evidence="2" id="KW-0560">Oxidoreductase</keyword>
<dbReference type="InterPro" id="IPR048574">
    <property type="entry name" value="RUBY_RBDX"/>
</dbReference>
<dbReference type="PROSITE" id="PS50903">
    <property type="entry name" value="RUBREDOXIN_LIKE"/>
    <property type="match status" value="1"/>
</dbReference>